<sequence>MKSAELIRLLEGDGWVLDRVRGSHHVFRHPTKPGIVVVPHPKKDLGTGLVAAIRKQAGV</sequence>
<keyword evidence="9" id="KW-1185">Reference proteome</keyword>
<dbReference type="OrthoDB" id="9811409at2"/>
<dbReference type="PANTHER" id="PTHR34873">
    <property type="entry name" value="SSR1766 PROTEIN"/>
    <property type="match status" value="1"/>
</dbReference>
<dbReference type="AlphaFoldDB" id="A0A178MMM4"/>
<evidence type="ECO:0000313" key="9">
    <source>
        <dbReference type="Proteomes" id="UP000078543"/>
    </source>
</evidence>
<keyword evidence="4" id="KW-0255">Endonuclease</keyword>
<name>A0A178MMM4_9PROT</name>
<dbReference type="SUPFAM" id="SSF54786">
    <property type="entry name" value="YcfA/nrd intein domain"/>
    <property type="match status" value="1"/>
</dbReference>
<keyword evidence="5" id="KW-0378">Hydrolase</keyword>
<evidence type="ECO:0000256" key="2">
    <source>
        <dbReference type="ARBA" id="ARBA00022649"/>
    </source>
</evidence>
<dbReference type="InterPro" id="IPR012933">
    <property type="entry name" value="HicA_mRNA_interferase"/>
</dbReference>
<dbReference type="STRING" id="1437059.A6A05_02065"/>
<evidence type="ECO:0000256" key="7">
    <source>
        <dbReference type="ARBA" id="ARBA00023016"/>
    </source>
</evidence>
<keyword evidence="7" id="KW-0346">Stress response</keyword>
<evidence type="ECO:0000256" key="3">
    <source>
        <dbReference type="ARBA" id="ARBA00022722"/>
    </source>
</evidence>
<dbReference type="GO" id="GO:0003729">
    <property type="term" value="F:mRNA binding"/>
    <property type="evidence" value="ECO:0007669"/>
    <property type="project" value="InterPro"/>
</dbReference>
<dbReference type="Pfam" id="PF07927">
    <property type="entry name" value="HicA_toxin"/>
    <property type="match status" value="1"/>
</dbReference>
<dbReference type="PANTHER" id="PTHR34873:SF3">
    <property type="entry name" value="ADDICTION MODULE TOXIN, HICA FAMILY"/>
    <property type="match status" value="1"/>
</dbReference>
<dbReference type="GO" id="GO:0004519">
    <property type="term" value="F:endonuclease activity"/>
    <property type="evidence" value="ECO:0007669"/>
    <property type="project" value="UniProtKB-KW"/>
</dbReference>
<dbReference type="Gene3D" id="3.30.920.30">
    <property type="entry name" value="Hypothetical protein"/>
    <property type="match status" value="1"/>
</dbReference>
<comment type="caution">
    <text evidence="8">The sequence shown here is derived from an EMBL/GenBank/DDBJ whole genome shotgun (WGS) entry which is preliminary data.</text>
</comment>
<reference evidence="8 9" key="1">
    <citation type="submission" date="2016-04" db="EMBL/GenBank/DDBJ databases">
        <title>Draft genome sequence of freshwater magnetotactic bacteria Magnetospirillum marisnigri SP-1 and Magnetospirillum moscoviense BB-1.</title>
        <authorList>
            <person name="Koziaeva V."/>
            <person name="Dziuba M.V."/>
            <person name="Ivanov T.M."/>
            <person name="Kuznetsov B."/>
            <person name="Grouzdev D.S."/>
        </authorList>
    </citation>
    <scope>NUCLEOTIDE SEQUENCE [LARGE SCALE GENOMIC DNA]</scope>
    <source>
        <strain evidence="8 9">BB-1</strain>
    </source>
</reference>
<dbReference type="EMBL" id="LWQU01000141">
    <property type="protein sequence ID" value="OAN50020.1"/>
    <property type="molecule type" value="Genomic_DNA"/>
</dbReference>
<gene>
    <name evidence="8" type="ORF">A6A05_02065</name>
</gene>
<dbReference type="InterPro" id="IPR038570">
    <property type="entry name" value="HicA_sf"/>
</dbReference>
<evidence type="ECO:0000256" key="6">
    <source>
        <dbReference type="ARBA" id="ARBA00022884"/>
    </source>
</evidence>
<dbReference type="RefSeq" id="WP_068500712.1">
    <property type="nucleotide sequence ID" value="NZ_LWQU01000141.1"/>
</dbReference>
<protein>
    <recommendedName>
        <fullName evidence="10">Addiction module toxin, HicA family</fullName>
    </recommendedName>
</protein>
<dbReference type="Proteomes" id="UP000078543">
    <property type="component" value="Unassembled WGS sequence"/>
</dbReference>
<dbReference type="GO" id="GO:0016787">
    <property type="term" value="F:hydrolase activity"/>
    <property type="evidence" value="ECO:0007669"/>
    <property type="project" value="UniProtKB-KW"/>
</dbReference>
<keyword evidence="6" id="KW-0694">RNA-binding</keyword>
<evidence type="ECO:0000256" key="1">
    <source>
        <dbReference type="ARBA" id="ARBA00006620"/>
    </source>
</evidence>
<evidence type="ECO:0000256" key="5">
    <source>
        <dbReference type="ARBA" id="ARBA00022801"/>
    </source>
</evidence>
<organism evidence="8 9">
    <name type="scientific">Magnetospirillum moscoviense</name>
    <dbReference type="NCBI Taxonomy" id="1437059"/>
    <lineage>
        <taxon>Bacteria</taxon>
        <taxon>Pseudomonadati</taxon>
        <taxon>Pseudomonadota</taxon>
        <taxon>Alphaproteobacteria</taxon>
        <taxon>Rhodospirillales</taxon>
        <taxon>Rhodospirillaceae</taxon>
        <taxon>Magnetospirillum</taxon>
    </lineage>
</organism>
<accession>A0A178MMM4</accession>
<comment type="similarity">
    <text evidence="1">Belongs to the HicA mRNA interferase family.</text>
</comment>
<evidence type="ECO:0000313" key="8">
    <source>
        <dbReference type="EMBL" id="OAN50020.1"/>
    </source>
</evidence>
<keyword evidence="3" id="KW-0540">Nuclease</keyword>
<evidence type="ECO:0000256" key="4">
    <source>
        <dbReference type="ARBA" id="ARBA00022759"/>
    </source>
</evidence>
<proteinExistence type="inferred from homology"/>
<evidence type="ECO:0008006" key="10">
    <source>
        <dbReference type="Google" id="ProtNLM"/>
    </source>
</evidence>
<keyword evidence="2" id="KW-1277">Toxin-antitoxin system</keyword>